<accession>A0A370FMG7</accession>
<dbReference type="OrthoDB" id="9004815at2"/>
<keyword evidence="2" id="KW-1185">Reference proteome</keyword>
<evidence type="ECO:0000313" key="2">
    <source>
        <dbReference type="Proteomes" id="UP000255265"/>
    </source>
</evidence>
<gene>
    <name evidence="1" type="ORF">DFR41_103222</name>
</gene>
<evidence type="ECO:0000313" key="1">
    <source>
        <dbReference type="EMBL" id="RDI26066.1"/>
    </source>
</evidence>
<proteinExistence type="predicted"/>
<dbReference type="Proteomes" id="UP000255265">
    <property type="component" value="Unassembled WGS sequence"/>
</dbReference>
<dbReference type="EMBL" id="QQAV01000003">
    <property type="protein sequence ID" value="RDI26066.1"/>
    <property type="molecule type" value="Genomic_DNA"/>
</dbReference>
<organism evidence="1 2">
    <name type="scientific">Pseudacidovorax intermedius</name>
    <dbReference type="NCBI Taxonomy" id="433924"/>
    <lineage>
        <taxon>Bacteria</taxon>
        <taxon>Pseudomonadati</taxon>
        <taxon>Pseudomonadota</taxon>
        <taxon>Betaproteobacteria</taxon>
        <taxon>Burkholderiales</taxon>
        <taxon>Comamonadaceae</taxon>
        <taxon>Pseudacidovorax</taxon>
    </lineage>
</organism>
<reference evidence="1 2" key="1">
    <citation type="submission" date="2018-07" db="EMBL/GenBank/DDBJ databases">
        <title>Genomic Encyclopedia of Type Strains, Phase IV (KMG-IV): sequencing the most valuable type-strain genomes for metagenomic binning, comparative biology and taxonomic classification.</title>
        <authorList>
            <person name="Goeker M."/>
        </authorList>
    </citation>
    <scope>NUCLEOTIDE SEQUENCE [LARGE SCALE GENOMIC DNA]</scope>
    <source>
        <strain evidence="1 2">DSM 21352</strain>
    </source>
</reference>
<protein>
    <recommendedName>
        <fullName evidence="3">SRPBCC family protein</fullName>
    </recommendedName>
</protein>
<dbReference type="InterPro" id="IPR023393">
    <property type="entry name" value="START-like_dom_sf"/>
</dbReference>
<comment type="caution">
    <text evidence="1">The sequence shown here is derived from an EMBL/GenBank/DDBJ whole genome shotgun (WGS) entry which is preliminary data.</text>
</comment>
<sequence length="143" mass="15273">MDAIPASIHCASVLCAAPADRALAFLADGLELGRWALGCWQTRDAGDGVVQGHSLFDGSEGFVRPVLDAARGRVTYHVGSAPDALAPRIHATVESAPLPDTTTPGCRISLHAARTPDMDDARWLRLVRCHEVEVLLIQSLLAR</sequence>
<dbReference type="AlphaFoldDB" id="A0A370FMG7"/>
<dbReference type="Gene3D" id="3.30.530.20">
    <property type="match status" value="1"/>
</dbReference>
<dbReference type="RefSeq" id="WP_114802667.1">
    <property type="nucleotide sequence ID" value="NZ_QQAV01000003.1"/>
</dbReference>
<dbReference type="SUPFAM" id="SSF55961">
    <property type="entry name" value="Bet v1-like"/>
    <property type="match status" value="1"/>
</dbReference>
<evidence type="ECO:0008006" key="3">
    <source>
        <dbReference type="Google" id="ProtNLM"/>
    </source>
</evidence>
<name>A0A370FMG7_9BURK</name>